<dbReference type="RefSeq" id="WP_166847003.1">
    <property type="nucleotide sequence ID" value="NZ_JAAONY010000002.1"/>
</dbReference>
<dbReference type="InterPro" id="IPR041166">
    <property type="entry name" value="Rubredoxin_2"/>
</dbReference>
<dbReference type="Pfam" id="PF18073">
    <property type="entry name" value="Zn_ribbon_LapB"/>
    <property type="match status" value="1"/>
</dbReference>
<dbReference type="InterPro" id="IPR011990">
    <property type="entry name" value="TPR-like_helical_dom_sf"/>
</dbReference>
<reference evidence="3 4" key="1">
    <citation type="submission" date="2020-08" db="EMBL/GenBank/DDBJ databases">
        <title>Genomic Encyclopedia of Type Strains, Phase IV (KMG-IV): sequencing the most valuable type-strain genomes for metagenomic binning, comparative biology and taxonomic classification.</title>
        <authorList>
            <person name="Goeker M."/>
        </authorList>
    </citation>
    <scope>NUCLEOTIDE SEQUENCE [LARGE SCALE GENOMIC DNA]</scope>
    <source>
        <strain evidence="3 4">DSM 22368</strain>
    </source>
</reference>
<dbReference type="InParanoid" id="A0A7X0MXH5"/>
<dbReference type="FunCoup" id="A0A7X0MXH5">
    <property type="interactions" value="115"/>
</dbReference>
<keyword evidence="1" id="KW-0479">Metal-binding</keyword>
<sequence length="403" mass="45972">MDYWLLPILLLLLLAGYLIGRRVQRKKSRLRRQDRHVLFDSKAQQYISGLNFLLNEEGDAAAEAFIDALPVSRQTLQTHLSLGRMLRKNGEISSAIRTHQSLLASPYLEADDVDLVQLELAINYVVAGLLDRAEALLKDSLKAQDPYIRQQALEHLVALYREEKEWQKAIEVINRHAERRFGRATEEWVNQQSHFSCELAELSIKRGAYQEAQRQLRAALAFDKRSLRAQLLQVKLQLLSGDHAAARKKIKKLILAGCDIWEPMAELLLQIYEQSGRSEQVLQELREISVSHGVEPLLETVYGELQKQSPEQAREYLQEMFEASGSDGALANILGDNDQKITPLRPLLRNYVLQQQAIHMPHICSGCGYSSQQHYWLCPTCKSWGMGRRNLRAKPGKAQEKSS</sequence>
<proteinExistence type="predicted"/>
<keyword evidence="4" id="KW-1185">Reference proteome</keyword>
<gene>
    <name evidence="3" type="ORF">HNR48_002289</name>
</gene>
<accession>A0A7X0MXH5</accession>
<evidence type="ECO:0000259" key="2">
    <source>
        <dbReference type="Pfam" id="PF18073"/>
    </source>
</evidence>
<dbReference type="EMBL" id="JACHHT010000002">
    <property type="protein sequence ID" value="MBB6522004.1"/>
    <property type="molecule type" value="Genomic_DNA"/>
</dbReference>
<evidence type="ECO:0000313" key="3">
    <source>
        <dbReference type="EMBL" id="MBB6522004.1"/>
    </source>
</evidence>
<dbReference type="SUPFAM" id="SSF48452">
    <property type="entry name" value="TPR-like"/>
    <property type="match status" value="1"/>
</dbReference>
<protein>
    <submittedName>
        <fullName evidence="3">Lipopolysaccharide biosynthesis regulator YciM</fullName>
    </submittedName>
</protein>
<dbReference type="AlphaFoldDB" id="A0A7X0MXH5"/>
<dbReference type="Proteomes" id="UP000528457">
    <property type="component" value="Unassembled WGS sequence"/>
</dbReference>
<evidence type="ECO:0000313" key="4">
    <source>
        <dbReference type="Proteomes" id="UP000528457"/>
    </source>
</evidence>
<dbReference type="GO" id="GO:0046872">
    <property type="term" value="F:metal ion binding"/>
    <property type="evidence" value="ECO:0007669"/>
    <property type="project" value="UniProtKB-KW"/>
</dbReference>
<feature type="domain" description="LapB rubredoxin metal binding" evidence="2">
    <location>
        <begin position="362"/>
        <end position="385"/>
    </location>
</feature>
<dbReference type="Gene3D" id="1.25.40.10">
    <property type="entry name" value="Tetratricopeptide repeat domain"/>
    <property type="match status" value="2"/>
</dbReference>
<organism evidence="3 4">
    <name type="scientific">Pseudoteredinibacter isoporae</name>
    <dbReference type="NCBI Taxonomy" id="570281"/>
    <lineage>
        <taxon>Bacteria</taxon>
        <taxon>Pseudomonadati</taxon>
        <taxon>Pseudomonadota</taxon>
        <taxon>Gammaproteobacteria</taxon>
        <taxon>Cellvibrionales</taxon>
        <taxon>Cellvibrionaceae</taxon>
        <taxon>Pseudoteredinibacter</taxon>
    </lineage>
</organism>
<comment type="caution">
    <text evidence="3">The sequence shown here is derived from an EMBL/GenBank/DDBJ whole genome shotgun (WGS) entry which is preliminary data.</text>
</comment>
<name>A0A7X0MXH5_9GAMM</name>
<evidence type="ECO:0000256" key="1">
    <source>
        <dbReference type="ARBA" id="ARBA00022723"/>
    </source>
</evidence>